<dbReference type="EMBL" id="JBHSFQ010000007">
    <property type="protein sequence ID" value="MFC4562248.1"/>
    <property type="molecule type" value="Genomic_DNA"/>
</dbReference>
<dbReference type="Gene3D" id="1.25.40.80">
    <property type="match status" value="1"/>
</dbReference>
<protein>
    <submittedName>
        <fullName evidence="8">Cryptochrome/photolyase family protein</fullName>
        <ecNumber evidence="8">4.1.99.3</ecNumber>
    </submittedName>
</protein>
<sequence length="441" mass="48067">MRPTVVLFTRDLRVGDHPALAAAAARGGPVVPLFVLDPAVLARSARNRTAYLLEALAELRDGLTAAGGDLVVREGDTVTETLRVAAAADAGLVHLSADVSSFARDRAARLRERAGQAGVRVEEFPGVTVVPPGAVVPAGGGHYRVFTPYWRAWRACGWREPVPAPRRLRLPEGIAPGRLPATAPPGAGGTGRLSANRQQGGERRARRRMRAWLDSGIADYERFHDDLAAAATSQLSADLRFGCTSPLELARAARDRPGGAPFVRQLAWRDFHHQVTAAFPGIGRRDYRPRDIAWRRDPGALAAWCEGRTGVPIVDAGMRQLLDEGFMHNRARLITAAFLTRELRIHWTHGGDHFHALLTDGDIADNYGNWQWVAGTGNDTRPNRAFNLLRQAKRFDPDGAYVRRHVPELSGVRDRRVHTPWLLADPVAGYPPPLAVRAGGG</sequence>
<dbReference type="InterPro" id="IPR018394">
    <property type="entry name" value="DNA_photolyase_1_CS_C"/>
</dbReference>
<dbReference type="Gene3D" id="3.40.50.620">
    <property type="entry name" value="HUPs"/>
    <property type="match status" value="1"/>
</dbReference>
<proteinExistence type="inferred from homology"/>
<evidence type="ECO:0000313" key="8">
    <source>
        <dbReference type="EMBL" id="MFC4562248.1"/>
    </source>
</evidence>
<gene>
    <name evidence="8" type="ORF">ACFO4E_10315</name>
</gene>
<dbReference type="InterPro" id="IPR002081">
    <property type="entry name" value="Cryptochrome/DNA_photolyase_1"/>
</dbReference>
<dbReference type="PANTHER" id="PTHR11455">
    <property type="entry name" value="CRYPTOCHROME"/>
    <property type="match status" value="1"/>
</dbReference>
<comment type="cofactor">
    <cofactor evidence="1">
        <name>FAD</name>
        <dbReference type="ChEBI" id="CHEBI:57692"/>
    </cofactor>
</comment>
<dbReference type="PROSITE" id="PS51645">
    <property type="entry name" value="PHR_CRY_ALPHA_BETA"/>
    <property type="match status" value="1"/>
</dbReference>
<reference evidence="9" key="1">
    <citation type="journal article" date="2019" name="Int. J. Syst. Evol. Microbiol.">
        <title>The Global Catalogue of Microorganisms (GCM) 10K type strain sequencing project: providing services to taxonomists for standard genome sequencing and annotation.</title>
        <authorList>
            <consortium name="The Broad Institute Genomics Platform"/>
            <consortium name="The Broad Institute Genome Sequencing Center for Infectious Disease"/>
            <person name="Wu L."/>
            <person name="Ma J."/>
        </authorList>
    </citation>
    <scope>NUCLEOTIDE SEQUENCE [LARGE SCALE GENOMIC DNA]</scope>
    <source>
        <strain evidence="9">XZYJ18</strain>
    </source>
</reference>
<dbReference type="Pfam" id="PF00875">
    <property type="entry name" value="DNA_photolyase"/>
    <property type="match status" value="1"/>
</dbReference>
<dbReference type="GO" id="GO:0003904">
    <property type="term" value="F:deoxyribodipyrimidine photo-lyase activity"/>
    <property type="evidence" value="ECO:0007669"/>
    <property type="project" value="UniProtKB-EC"/>
</dbReference>
<feature type="domain" description="Photolyase/cryptochrome alpha/beta" evidence="7">
    <location>
        <begin position="2"/>
        <end position="129"/>
    </location>
</feature>
<dbReference type="PROSITE" id="PS00394">
    <property type="entry name" value="DNA_PHOTOLYASES_1_1"/>
    <property type="match status" value="1"/>
</dbReference>
<dbReference type="InterPro" id="IPR036134">
    <property type="entry name" value="Crypto/Photolyase_FAD-like_sf"/>
</dbReference>
<dbReference type="Proteomes" id="UP001595923">
    <property type="component" value="Unassembled WGS sequence"/>
</dbReference>
<keyword evidence="4 5" id="KW-0157">Chromophore</keyword>
<dbReference type="SUPFAM" id="SSF52425">
    <property type="entry name" value="Cryptochrome/photolyase, N-terminal domain"/>
    <property type="match status" value="1"/>
</dbReference>
<keyword evidence="2 5" id="KW-0285">Flavoprotein</keyword>
<dbReference type="InterPro" id="IPR036155">
    <property type="entry name" value="Crypto/Photolyase_N_sf"/>
</dbReference>
<dbReference type="EC" id="4.1.99.3" evidence="8"/>
<dbReference type="SUPFAM" id="SSF48173">
    <property type="entry name" value="Cryptochrome/photolyase FAD-binding domain"/>
    <property type="match status" value="1"/>
</dbReference>
<dbReference type="InterPro" id="IPR005101">
    <property type="entry name" value="Cryptochr/Photolyase_FAD-bd"/>
</dbReference>
<dbReference type="RefSeq" id="WP_378573294.1">
    <property type="nucleotide sequence ID" value="NZ_JBHSFQ010000007.1"/>
</dbReference>
<evidence type="ECO:0000256" key="6">
    <source>
        <dbReference type="SAM" id="MobiDB-lite"/>
    </source>
</evidence>
<keyword evidence="9" id="KW-1185">Reference proteome</keyword>
<name>A0ABV9DV59_9ACTN</name>
<evidence type="ECO:0000256" key="4">
    <source>
        <dbReference type="ARBA" id="ARBA00022991"/>
    </source>
</evidence>
<dbReference type="InterPro" id="IPR014729">
    <property type="entry name" value="Rossmann-like_a/b/a_fold"/>
</dbReference>
<feature type="compositionally biased region" description="Low complexity" evidence="6">
    <location>
        <begin position="175"/>
        <end position="185"/>
    </location>
</feature>
<keyword evidence="8" id="KW-0456">Lyase</keyword>
<keyword evidence="3 5" id="KW-0274">FAD</keyword>
<feature type="region of interest" description="Disordered" evidence="6">
    <location>
        <begin position="174"/>
        <end position="207"/>
    </location>
</feature>
<dbReference type="Pfam" id="PF03441">
    <property type="entry name" value="FAD_binding_7"/>
    <property type="match status" value="1"/>
</dbReference>
<evidence type="ECO:0000256" key="5">
    <source>
        <dbReference type="RuleBase" id="RU004182"/>
    </source>
</evidence>
<dbReference type="PRINTS" id="PR00147">
    <property type="entry name" value="DNAPHOTLYASE"/>
</dbReference>
<comment type="similarity">
    <text evidence="5">Belongs to the DNA photolyase family.</text>
</comment>
<evidence type="ECO:0000313" key="9">
    <source>
        <dbReference type="Proteomes" id="UP001595923"/>
    </source>
</evidence>
<evidence type="ECO:0000256" key="1">
    <source>
        <dbReference type="ARBA" id="ARBA00001974"/>
    </source>
</evidence>
<dbReference type="PANTHER" id="PTHR11455:SF9">
    <property type="entry name" value="CRYPTOCHROME CIRCADIAN CLOCK 5 ISOFORM X1"/>
    <property type="match status" value="1"/>
</dbReference>
<dbReference type="InterPro" id="IPR006050">
    <property type="entry name" value="DNA_photolyase_N"/>
</dbReference>
<evidence type="ECO:0000256" key="2">
    <source>
        <dbReference type="ARBA" id="ARBA00022630"/>
    </source>
</evidence>
<comment type="caution">
    <text evidence="8">The sequence shown here is derived from an EMBL/GenBank/DDBJ whole genome shotgun (WGS) entry which is preliminary data.</text>
</comment>
<organism evidence="8 9">
    <name type="scientific">Nocardiopsis mangrovi</name>
    <dbReference type="NCBI Taxonomy" id="1179818"/>
    <lineage>
        <taxon>Bacteria</taxon>
        <taxon>Bacillati</taxon>
        <taxon>Actinomycetota</taxon>
        <taxon>Actinomycetes</taxon>
        <taxon>Streptosporangiales</taxon>
        <taxon>Nocardiopsidaceae</taxon>
        <taxon>Nocardiopsis</taxon>
    </lineage>
</organism>
<dbReference type="Gene3D" id="1.10.579.10">
    <property type="entry name" value="DNA Cyclobutane Dipyrimidine Photolyase, subunit A, domain 3"/>
    <property type="match status" value="1"/>
</dbReference>
<evidence type="ECO:0000256" key="3">
    <source>
        <dbReference type="ARBA" id="ARBA00022827"/>
    </source>
</evidence>
<accession>A0ABV9DV59</accession>
<evidence type="ECO:0000259" key="7">
    <source>
        <dbReference type="PROSITE" id="PS51645"/>
    </source>
</evidence>